<dbReference type="GO" id="GO:0006310">
    <property type="term" value="P:DNA recombination"/>
    <property type="evidence" value="ECO:0007669"/>
    <property type="project" value="UniProtKB-KW"/>
</dbReference>
<dbReference type="InterPro" id="IPR025269">
    <property type="entry name" value="SAM-like_dom"/>
</dbReference>
<evidence type="ECO:0000313" key="6">
    <source>
        <dbReference type="EMBL" id="OXA85246.1"/>
    </source>
</evidence>
<protein>
    <submittedName>
        <fullName evidence="5">Tyrosine type site-specific recombinase</fullName>
    </submittedName>
</protein>
<gene>
    <name evidence="6" type="ORF">B0A73_18040</name>
    <name evidence="5" type="ORF">IW18_17040</name>
</gene>
<evidence type="ECO:0000259" key="4">
    <source>
        <dbReference type="PROSITE" id="PS51898"/>
    </source>
</evidence>
<keyword evidence="2" id="KW-0238">DNA-binding</keyword>
<dbReference type="Proteomes" id="UP000198302">
    <property type="component" value="Unassembled WGS sequence"/>
</dbReference>
<comment type="similarity">
    <text evidence="1">Belongs to the 'phage' integrase family.</text>
</comment>
<comment type="caution">
    <text evidence="5">The sequence shown here is derived from an EMBL/GenBank/DDBJ whole genome shotgun (WGS) entry which is preliminary data.</text>
</comment>
<dbReference type="InterPro" id="IPR050090">
    <property type="entry name" value="Tyrosine_recombinase_XerCD"/>
</dbReference>
<dbReference type="Pfam" id="PF00589">
    <property type="entry name" value="Phage_integrase"/>
    <property type="match status" value="1"/>
</dbReference>
<evidence type="ECO:0000256" key="3">
    <source>
        <dbReference type="ARBA" id="ARBA00023172"/>
    </source>
</evidence>
<dbReference type="InterPro" id="IPR011010">
    <property type="entry name" value="DNA_brk_join_enz"/>
</dbReference>
<dbReference type="RefSeq" id="WP_041519133.1">
    <property type="nucleotide sequence ID" value="NZ_JPRK01000014.1"/>
</dbReference>
<keyword evidence="3" id="KW-0233">DNA recombination</keyword>
<dbReference type="GO" id="GO:0015074">
    <property type="term" value="P:DNA integration"/>
    <property type="evidence" value="ECO:0007669"/>
    <property type="project" value="InterPro"/>
</dbReference>
<reference evidence="6 8" key="2">
    <citation type="submission" date="2016-11" db="EMBL/GenBank/DDBJ databases">
        <title>Whole genomes of Flavobacteriaceae.</title>
        <authorList>
            <person name="Stine C."/>
            <person name="Li C."/>
            <person name="Tadesse D."/>
        </authorList>
    </citation>
    <scope>NUCLEOTIDE SEQUENCE [LARGE SCALE GENOMIC DNA]</scope>
    <source>
        <strain evidence="6 8">ATCC 51468</strain>
    </source>
</reference>
<dbReference type="GO" id="GO:0003677">
    <property type="term" value="F:DNA binding"/>
    <property type="evidence" value="ECO:0007669"/>
    <property type="project" value="UniProtKB-KW"/>
</dbReference>
<dbReference type="Gene3D" id="1.10.150.130">
    <property type="match status" value="1"/>
</dbReference>
<dbReference type="PROSITE" id="PS51898">
    <property type="entry name" value="TYR_RECOMBINASE"/>
    <property type="match status" value="1"/>
</dbReference>
<name>A0A0D0ET37_9FLAO</name>
<dbReference type="EMBL" id="MUGX01000026">
    <property type="protein sequence ID" value="OXA85246.1"/>
    <property type="molecule type" value="Genomic_DNA"/>
</dbReference>
<dbReference type="Pfam" id="PF13102">
    <property type="entry name" value="Phage_int_SAM_5"/>
    <property type="match status" value="1"/>
</dbReference>
<dbReference type="Pfam" id="PF17293">
    <property type="entry name" value="Arm-DNA-bind_5"/>
    <property type="match status" value="1"/>
</dbReference>
<dbReference type="PANTHER" id="PTHR30349:SF64">
    <property type="entry name" value="PROPHAGE INTEGRASE INTD-RELATED"/>
    <property type="match status" value="1"/>
</dbReference>
<dbReference type="InterPro" id="IPR010998">
    <property type="entry name" value="Integrase_recombinase_N"/>
</dbReference>
<dbReference type="InterPro" id="IPR002104">
    <property type="entry name" value="Integrase_catalytic"/>
</dbReference>
<dbReference type="STRING" id="37752.IW18_17040"/>
<dbReference type="InterPro" id="IPR013762">
    <property type="entry name" value="Integrase-like_cat_sf"/>
</dbReference>
<sequence>MLKTIFLLKSGRVNRDGESSIILRLSYKNKIITIASGKFISKEKWIQTNHLKNTLKAEKEKVIKSSLELMQLNAEKKFTELFRIDPEVDLDLLKAELTGKVKIDQPEGPTIIEIMDTYNLFFTKRVNSGERAPASLQKYKRAKDLLLDFITSTYKKEDLLASELSSSFVFKLEQYLKYESSFKDQTGIKNNSVVKYMKMYKTACNYAIKMDLIIKNPFNIYDGRLSIKDAVFLTQQELNTIENKIFPTPRLEKVKDIFLFSCYTGYAPVDALELTERNLSEDSTGNLWIMTSRAKTAIRANVPVLPTVEKIISKYKNQQKGLIPKISNQKMNAYLKEIADVCGIDKHLTWYVARHTFATTVTLGNGVRLENVSAMMGHTNTKQTQHYAKVLDVNIMEDMEKLKSKFK</sequence>
<dbReference type="OrthoDB" id="1098628at2"/>
<evidence type="ECO:0000313" key="8">
    <source>
        <dbReference type="Proteomes" id="UP000198302"/>
    </source>
</evidence>
<evidence type="ECO:0000313" key="5">
    <source>
        <dbReference type="EMBL" id="KIO51643.1"/>
    </source>
</evidence>
<organism evidence="5 7">
    <name type="scientific">Flavobacterium hibernum</name>
    <dbReference type="NCBI Taxonomy" id="37752"/>
    <lineage>
        <taxon>Bacteria</taxon>
        <taxon>Pseudomonadati</taxon>
        <taxon>Bacteroidota</taxon>
        <taxon>Flavobacteriia</taxon>
        <taxon>Flavobacteriales</taxon>
        <taxon>Flavobacteriaceae</taxon>
        <taxon>Flavobacterium</taxon>
    </lineage>
</organism>
<feature type="domain" description="Tyr recombinase" evidence="4">
    <location>
        <begin position="228"/>
        <end position="401"/>
    </location>
</feature>
<proteinExistence type="inferred from homology"/>
<dbReference type="PANTHER" id="PTHR30349">
    <property type="entry name" value="PHAGE INTEGRASE-RELATED"/>
    <property type="match status" value="1"/>
</dbReference>
<keyword evidence="8" id="KW-1185">Reference proteome</keyword>
<dbReference type="Proteomes" id="UP000032061">
    <property type="component" value="Unassembled WGS sequence"/>
</dbReference>
<evidence type="ECO:0000256" key="1">
    <source>
        <dbReference type="ARBA" id="ARBA00008857"/>
    </source>
</evidence>
<dbReference type="InterPro" id="IPR035386">
    <property type="entry name" value="Arm-DNA-bind_5"/>
</dbReference>
<dbReference type="Gene3D" id="1.10.443.10">
    <property type="entry name" value="Intergrase catalytic core"/>
    <property type="match status" value="1"/>
</dbReference>
<accession>A0A0D0ET37</accession>
<evidence type="ECO:0000256" key="2">
    <source>
        <dbReference type="ARBA" id="ARBA00023125"/>
    </source>
</evidence>
<dbReference type="AlphaFoldDB" id="A0A0D0ET37"/>
<evidence type="ECO:0000313" key="7">
    <source>
        <dbReference type="Proteomes" id="UP000032061"/>
    </source>
</evidence>
<dbReference type="CDD" id="cd01185">
    <property type="entry name" value="INTN1_C_like"/>
    <property type="match status" value="1"/>
</dbReference>
<dbReference type="SUPFAM" id="SSF56349">
    <property type="entry name" value="DNA breaking-rejoining enzymes"/>
    <property type="match status" value="1"/>
</dbReference>
<dbReference type="EMBL" id="JPRK01000014">
    <property type="protein sequence ID" value="KIO51643.1"/>
    <property type="molecule type" value="Genomic_DNA"/>
</dbReference>
<reference evidence="5 7" key="1">
    <citation type="submission" date="2015-01" db="EMBL/GenBank/DDBJ databases">
        <title>Genome of Flavobacterium hibernum DSM 12611.</title>
        <authorList>
            <person name="Stropko S.J."/>
            <person name="Pipes S.E."/>
            <person name="Newman J.D."/>
        </authorList>
    </citation>
    <scope>NUCLEOTIDE SEQUENCE [LARGE SCALE GENOMIC DNA]</scope>
    <source>
        <strain evidence="5 7">DSM 12611</strain>
    </source>
</reference>